<dbReference type="SUPFAM" id="SSF81624">
    <property type="entry name" value="N-terminal domain of MutM-like DNA repair proteins"/>
    <property type="match status" value="1"/>
</dbReference>
<accession>A0A917WL47</accession>
<sequence length="310" mass="33249">MVPGVVLGRSRGGAGVVPGPCRAGPEGRAGVAPVDCPDNGGVPEGDTVYVLAQRLRPPLVGRRLVRAELRVPRHATENLAGRTVDAIDTHGKHLLTRLSGGLTLHTHLRMSGSWTVTGPGRRLPGRLMPQVRVLLGVDSGATAYGLDMPVVDLVATSREAELVGHLGPDPLRPDWDAAEAERRFLADPGRPLAAALLDQRVLAGLGNLWTNELCFLRGHSPWTPVGEVDVPRLVALAARALRQSVSGPRTMQVTTGNTRPGEQHWVSGRAGQPCRRCGTTIRVVEEVPDDPERRRTWWCPSCQPGPGPDR</sequence>
<keyword evidence="8" id="KW-0238">DNA-binding</keyword>
<dbReference type="CDD" id="cd08971">
    <property type="entry name" value="AcNei2_N"/>
    <property type="match status" value="1"/>
</dbReference>
<comment type="caution">
    <text evidence="17">The sequence shown here is derived from an EMBL/GenBank/DDBJ whole genome shotgun (WGS) entry which is preliminary data.</text>
</comment>
<protein>
    <recommendedName>
        <fullName evidence="2">DNA-(apurinic or apyrimidinic site) lyase</fullName>
        <ecNumber evidence="2">4.2.99.18</ecNumber>
    </recommendedName>
</protein>
<keyword evidence="17" id="KW-0540">Nuclease</keyword>
<evidence type="ECO:0000256" key="9">
    <source>
        <dbReference type="ARBA" id="ARBA00023204"/>
    </source>
</evidence>
<dbReference type="GO" id="GO:0003684">
    <property type="term" value="F:damaged DNA binding"/>
    <property type="evidence" value="ECO:0007669"/>
    <property type="project" value="InterPro"/>
</dbReference>
<evidence type="ECO:0000259" key="16">
    <source>
        <dbReference type="PROSITE" id="PS51068"/>
    </source>
</evidence>
<dbReference type="InterPro" id="IPR015886">
    <property type="entry name" value="H2TH_FPG"/>
</dbReference>
<dbReference type="EMBL" id="BMNA01000010">
    <property type="protein sequence ID" value="GGM12858.1"/>
    <property type="molecule type" value="Genomic_DNA"/>
</dbReference>
<keyword evidence="7" id="KW-0862">Zinc</keyword>
<dbReference type="Gene3D" id="1.10.8.50">
    <property type="match status" value="1"/>
</dbReference>
<keyword evidence="5 13" id="KW-0863">Zinc-finger</keyword>
<evidence type="ECO:0000256" key="4">
    <source>
        <dbReference type="ARBA" id="ARBA00022763"/>
    </source>
</evidence>
<dbReference type="SMART" id="SM01232">
    <property type="entry name" value="H2TH"/>
    <property type="match status" value="1"/>
</dbReference>
<dbReference type="PANTHER" id="PTHR42697:SF1">
    <property type="entry name" value="ENDONUCLEASE 8"/>
    <property type="match status" value="1"/>
</dbReference>
<feature type="region of interest" description="Disordered" evidence="14">
    <location>
        <begin position="247"/>
        <end position="270"/>
    </location>
</feature>
<evidence type="ECO:0000256" key="2">
    <source>
        <dbReference type="ARBA" id="ARBA00012720"/>
    </source>
</evidence>
<evidence type="ECO:0000256" key="3">
    <source>
        <dbReference type="ARBA" id="ARBA00022723"/>
    </source>
</evidence>
<dbReference type="PROSITE" id="PS51066">
    <property type="entry name" value="ZF_FPG_2"/>
    <property type="match status" value="1"/>
</dbReference>
<evidence type="ECO:0000256" key="14">
    <source>
        <dbReference type="SAM" id="MobiDB-lite"/>
    </source>
</evidence>
<evidence type="ECO:0000256" key="7">
    <source>
        <dbReference type="ARBA" id="ARBA00022833"/>
    </source>
</evidence>
<dbReference type="SUPFAM" id="SSF46946">
    <property type="entry name" value="S13-like H2TH domain"/>
    <property type="match status" value="1"/>
</dbReference>
<evidence type="ECO:0000256" key="1">
    <source>
        <dbReference type="ARBA" id="ARBA00009409"/>
    </source>
</evidence>
<dbReference type="InterPro" id="IPR010979">
    <property type="entry name" value="Ribosomal_uS13-like_H2TH"/>
</dbReference>
<feature type="domain" description="FPG-type" evidence="15">
    <location>
        <begin position="265"/>
        <end position="304"/>
    </location>
</feature>
<reference evidence="17" key="1">
    <citation type="journal article" date="2014" name="Int. J. Syst. Evol. Microbiol.">
        <title>Complete genome sequence of Corynebacterium casei LMG S-19264T (=DSM 44701T), isolated from a smear-ripened cheese.</title>
        <authorList>
            <consortium name="US DOE Joint Genome Institute (JGI-PGF)"/>
            <person name="Walter F."/>
            <person name="Albersmeier A."/>
            <person name="Kalinowski J."/>
            <person name="Ruckert C."/>
        </authorList>
    </citation>
    <scope>NUCLEOTIDE SEQUENCE</scope>
    <source>
        <strain evidence="17">CGMCC 4.7308</strain>
    </source>
</reference>
<evidence type="ECO:0000256" key="13">
    <source>
        <dbReference type="PROSITE-ProRule" id="PRU00391"/>
    </source>
</evidence>
<dbReference type="InterPro" id="IPR035937">
    <property type="entry name" value="FPG_N"/>
</dbReference>
<keyword evidence="6" id="KW-0378">Hydrolase</keyword>
<dbReference type="GO" id="GO:0140078">
    <property type="term" value="F:class I DNA-(apurinic or apyrimidinic site) endonuclease activity"/>
    <property type="evidence" value="ECO:0007669"/>
    <property type="project" value="UniProtKB-EC"/>
</dbReference>
<evidence type="ECO:0000256" key="11">
    <source>
        <dbReference type="ARBA" id="ARBA00023268"/>
    </source>
</evidence>
<evidence type="ECO:0000313" key="18">
    <source>
        <dbReference type="Proteomes" id="UP000655208"/>
    </source>
</evidence>
<dbReference type="SMART" id="SM00898">
    <property type="entry name" value="Fapy_DNA_glyco"/>
    <property type="match status" value="1"/>
</dbReference>
<proteinExistence type="inferred from homology"/>
<keyword evidence="18" id="KW-1185">Reference proteome</keyword>
<feature type="domain" description="Formamidopyrimidine-DNA glycosylase catalytic" evidence="16">
    <location>
        <begin position="43"/>
        <end position="152"/>
    </location>
</feature>
<dbReference type="InterPro" id="IPR012319">
    <property type="entry name" value="FPG_cat"/>
</dbReference>
<comment type="similarity">
    <text evidence="1">Belongs to the FPG family.</text>
</comment>
<dbReference type="AlphaFoldDB" id="A0A917WL47"/>
<dbReference type="InterPro" id="IPR000214">
    <property type="entry name" value="Znf_DNA_glyclase/AP_lyase"/>
</dbReference>
<evidence type="ECO:0000313" key="17">
    <source>
        <dbReference type="EMBL" id="GGM12858.1"/>
    </source>
</evidence>
<dbReference type="PANTHER" id="PTHR42697">
    <property type="entry name" value="ENDONUCLEASE 8"/>
    <property type="match status" value="1"/>
</dbReference>
<dbReference type="Pfam" id="PF01149">
    <property type="entry name" value="Fapy_DNA_glyco"/>
    <property type="match status" value="1"/>
</dbReference>
<name>A0A917WL47_9ACTN</name>
<keyword evidence="9" id="KW-0234">DNA repair</keyword>
<dbReference type="PROSITE" id="PS51068">
    <property type="entry name" value="FPG_CAT"/>
    <property type="match status" value="1"/>
</dbReference>
<keyword evidence="12" id="KW-0326">Glycosidase</keyword>
<dbReference type="EC" id="4.2.99.18" evidence="2"/>
<keyword evidence="4" id="KW-0227">DNA damage</keyword>
<reference evidence="17" key="2">
    <citation type="submission" date="2020-09" db="EMBL/GenBank/DDBJ databases">
        <authorList>
            <person name="Sun Q."/>
            <person name="Zhou Y."/>
        </authorList>
    </citation>
    <scope>NUCLEOTIDE SEQUENCE</scope>
    <source>
        <strain evidence="17">CGMCC 4.7308</strain>
    </source>
</reference>
<dbReference type="InterPro" id="IPR044090">
    <property type="entry name" value="Nei2_N"/>
</dbReference>
<evidence type="ECO:0000256" key="8">
    <source>
        <dbReference type="ARBA" id="ARBA00023125"/>
    </source>
</evidence>
<dbReference type="Gene3D" id="3.20.190.10">
    <property type="entry name" value="MutM-like, N-terminal"/>
    <property type="match status" value="1"/>
</dbReference>
<dbReference type="GO" id="GO:0000703">
    <property type="term" value="F:oxidized pyrimidine nucleobase lesion DNA N-glycosylase activity"/>
    <property type="evidence" value="ECO:0007669"/>
    <property type="project" value="TreeGrafter"/>
</dbReference>
<keyword evidence="3" id="KW-0479">Metal-binding</keyword>
<dbReference type="GO" id="GO:0006284">
    <property type="term" value="P:base-excision repair"/>
    <property type="evidence" value="ECO:0007669"/>
    <property type="project" value="InterPro"/>
</dbReference>
<dbReference type="GO" id="GO:0008270">
    <property type="term" value="F:zinc ion binding"/>
    <property type="evidence" value="ECO:0007669"/>
    <property type="project" value="UniProtKB-KW"/>
</dbReference>
<keyword evidence="10" id="KW-0456">Lyase</keyword>
<keyword evidence="11" id="KW-0511">Multifunctional enzyme</keyword>
<dbReference type="Proteomes" id="UP000655208">
    <property type="component" value="Unassembled WGS sequence"/>
</dbReference>
<dbReference type="SUPFAM" id="SSF57716">
    <property type="entry name" value="Glucocorticoid receptor-like (DNA-binding domain)"/>
    <property type="match status" value="1"/>
</dbReference>
<feature type="compositionally biased region" description="Polar residues" evidence="14">
    <location>
        <begin position="247"/>
        <end position="260"/>
    </location>
</feature>
<evidence type="ECO:0000256" key="10">
    <source>
        <dbReference type="ARBA" id="ARBA00023239"/>
    </source>
</evidence>
<evidence type="ECO:0000256" key="6">
    <source>
        <dbReference type="ARBA" id="ARBA00022801"/>
    </source>
</evidence>
<organism evidence="17 18">
    <name type="scientific">Nakamurella endophytica</name>
    <dbReference type="NCBI Taxonomy" id="1748367"/>
    <lineage>
        <taxon>Bacteria</taxon>
        <taxon>Bacillati</taxon>
        <taxon>Actinomycetota</taxon>
        <taxon>Actinomycetes</taxon>
        <taxon>Nakamurellales</taxon>
        <taxon>Nakamurellaceae</taxon>
        <taxon>Nakamurella</taxon>
    </lineage>
</organism>
<evidence type="ECO:0000256" key="12">
    <source>
        <dbReference type="ARBA" id="ARBA00023295"/>
    </source>
</evidence>
<evidence type="ECO:0000259" key="15">
    <source>
        <dbReference type="PROSITE" id="PS51066"/>
    </source>
</evidence>
<dbReference type="Pfam" id="PF06831">
    <property type="entry name" value="H2TH"/>
    <property type="match status" value="1"/>
</dbReference>
<evidence type="ECO:0000256" key="5">
    <source>
        <dbReference type="ARBA" id="ARBA00022771"/>
    </source>
</evidence>
<gene>
    <name evidence="17" type="primary">nei</name>
    <name evidence="17" type="ORF">GCM10011594_35990</name>
</gene>
<keyword evidence="17" id="KW-0255">Endonuclease</keyword>